<dbReference type="AlphaFoldDB" id="A0A8D0L183"/>
<dbReference type="GO" id="GO:0005813">
    <property type="term" value="C:centrosome"/>
    <property type="evidence" value="ECO:0007669"/>
    <property type="project" value="TreeGrafter"/>
</dbReference>
<dbReference type="Ensembl" id="ENSSPUT00000001246.1">
    <property type="protein sequence ID" value="ENSSPUP00000001178.1"/>
    <property type="gene ID" value="ENSSPUG00000000883.1"/>
</dbReference>
<dbReference type="GO" id="GO:0004842">
    <property type="term" value="F:ubiquitin-protein transferase activity"/>
    <property type="evidence" value="ECO:0007669"/>
    <property type="project" value="TreeGrafter"/>
</dbReference>
<dbReference type="GO" id="GO:0005654">
    <property type="term" value="C:nucleoplasm"/>
    <property type="evidence" value="ECO:0007669"/>
    <property type="project" value="TreeGrafter"/>
</dbReference>
<dbReference type="InterPro" id="IPR045189">
    <property type="entry name" value="UBR4-like"/>
</dbReference>
<reference evidence="3" key="1">
    <citation type="submission" date="2025-08" db="UniProtKB">
        <authorList>
            <consortium name="Ensembl"/>
        </authorList>
    </citation>
    <scope>IDENTIFICATION</scope>
</reference>
<name>A0A8D0L183_SPHPU</name>
<reference evidence="3" key="2">
    <citation type="submission" date="2025-09" db="UniProtKB">
        <authorList>
            <consortium name="Ensembl"/>
        </authorList>
    </citation>
    <scope>IDENTIFICATION</scope>
</reference>
<evidence type="ECO:0000313" key="4">
    <source>
        <dbReference type="Proteomes" id="UP000694392"/>
    </source>
</evidence>
<dbReference type="GO" id="GO:0006511">
    <property type="term" value="P:ubiquitin-dependent protein catabolic process"/>
    <property type="evidence" value="ECO:0007669"/>
    <property type="project" value="TreeGrafter"/>
</dbReference>
<dbReference type="GeneTree" id="ENSGT00600000084471"/>
<organism evidence="3 4">
    <name type="scientific">Sphenodon punctatus</name>
    <name type="common">Tuatara</name>
    <name type="synonym">Hatteria punctata</name>
    <dbReference type="NCBI Taxonomy" id="8508"/>
    <lineage>
        <taxon>Eukaryota</taxon>
        <taxon>Metazoa</taxon>
        <taxon>Chordata</taxon>
        <taxon>Craniata</taxon>
        <taxon>Vertebrata</taxon>
        <taxon>Euteleostomi</taxon>
        <taxon>Lepidosauria</taxon>
        <taxon>Sphenodontia</taxon>
        <taxon>Sphenodontidae</taxon>
        <taxon>Sphenodon</taxon>
    </lineage>
</organism>
<evidence type="ECO:0000313" key="3">
    <source>
        <dbReference type="Ensembl" id="ENSSPUP00000001178.1"/>
    </source>
</evidence>
<feature type="domain" description="E3 ubiquitin ligase UBR4 C-terminal" evidence="2">
    <location>
        <begin position="74"/>
        <end position="852"/>
    </location>
</feature>
<dbReference type="InterPro" id="IPR025704">
    <property type="entry name" value="E3_Ub_ligase_UBR4_C"/>
</dbReference>
<dbReference type="PANTHER" id="PTHR21725:SF1">
    <property type="entry name" value="E3 UBIQUITIN-PROTEIN LIGASE UBR4"/>
    <property type="match status" value="1"/>
</dbReference>
<dbReference type="OMA" id="KYDESHT"/>
<evidence type="ECO:0000259" key="2">
    <source>
        <dbReference type="Pfam" id="PF13764"/>
    </source>
</evidence>
<comment type="similarity">
    <text evidence="1">Belongs to the UBR4 family.</text>
</comment>
<keyword evidence="1" id="KW-0862">Zinc</keyword>
<dbReference type="GO" id="GO:0016020">
    <property type="term" value="C:membrane"/>
    <property type="evidence" value="ECO:0007669"/>
    <property type="project" value="TreeGrafter"/>
</dbReference>
<dbReference type="GO" id="GO:0008270">
    <property type="term" value="F:zinc ion binding"/>
    <property type="evidence" value="ECO:0007669"/>
    <property type="project" value="UniProtKB-KW"/>
</dbReference>
<sequence length="872" mass="98744">MLEDMTTGTESETKAFMAVCIETAKRYSLDDYRTPVFIFERLCSIIYPEENEVTEFFVTLEKDPQQEDFLQGRMPGNPYSSNEPGIGPLMRDIKNKICQDCDLVALLEDDSGMELLVNNKIISLDLPVAEVYKKVWCPTNEGEPMRIIYRMRGLLGDATEEFIESLDSTTDEEEDEEEVYKMAGVMAQCGGLECMLNRLTGIKDFKQGRHLLTVLLKLFSYCVKVKVNRQQLVKPEMNTLNVMLGTLNLALLAEQESKDSGGAAVAEQVLSIMEIILDESNAEPLSEDKGNLLLTGDKDQLVMLLDQINSAFVRSNPSVLQGLLRIIPYLSFGEMEKMQILVDRFKPYCNFDKYDEEHSGDDKVFLDCFCKIAAGIKNNSNGHQLKDLILQKGITQNALDYMKKHIPSAKNLDADIWKKFLSRPALPFILRLLRGLATQHPATQVLIGTDSITNLHKLEQVSSDEGIGTLAENLLEALREHSDVNKKIDAARKETRAEKKRMAMAMRQKALGTLGMTTNEKGQVVTKTALLKQMEELIEEPGLTCCICREGYKFQPTKVLGIYTFTKRVSLEEFENKPRKQQGYSTVSHFNIVHYDCHLAAVRLARGREEWESAALQNSAFATCLARHNTYLQECTGQREPTYQLNVHDIKLLFLRFAMEQSFSVDTGGGGRESNIHLIPYIIHTVLYVLNTTRATSREEKNLQSFMEQPKEKWVESAFEVDGPNYYTILALHILPPEKWKTMRVEILKRLLVISHARVVSPGGASRLTDKAVKEYSAYRSGLLFWALVDLIYNMFKKVPTSNTEGGCSYSLAEFIRHNDMPIHEAADKALKTFQEEFMPVETFSEFLDVAGLLSEITDPDSFLKDLLNSIP</sequence>
<accession>A0A8D0L183</accession>
<feature type="region of interest" description="UBR4 E3 catalytic module" evidence="1">
    <location>
        <begin position="424"/>
        <end position="871"/>
    </location>
</feature>
<proteinExistence type="inferred from homology"/>
<keyword evidence="1" id="KW-0479">Metal-binding</keyword>
<dbReference type="GO" id="GO:0005829">
    <property type="term" value="C:cytosol"/>
    <property type="evidence" value="ECO:0007669"/>
    <property type="project" value="TreeGrafter"/>
</dbReference>
<keyword evidence="4" id="KW-1185">Reference proteome</keyword>
<dbReference type="Proteomes" id="UP000694392">
    <property type="component" value="Unplaced"/>
</dbReference>
<protein>
    <recommendedName>
        <fullName evidence="2">E3 ubiquitin ligase UBR4 C-terminal domain-containing protein</fullName>
    </recommendedName>
</protein>
<dbReference type="PANTHER" id="PTHR21725">
    <property type="entry name" value="E3 UBIQUITIN-PROTEIN LIGASE UBR4"/>
    <property type="match status" value="1"/>
</dbReference>
<dbReference type="Pfam" id="PF13764">
    <property type="entry name" value="E3_UbLigase_R4"/>
    <property type="match status" value="1"/>
</dbReference>
<evidence type="ECO:0000256" key="1">
    <source>
        <dbReference type="PROSITE-ProRule" id="PRU01388"/>
    </source>
</evidence>
<keyword evidence="1" id="KW-0863">Zinc-finger</keyword>
<dbReference type="PROSITE" id="PS52043">
    <property type="entry name" value="UBR4_E3"/>
    <property type="match status" value="1"/>
</dbReference>